<dbReference type="PANTHER" id="PTHR42678">
    <property type="entry name" value="AMIDASE"/>
    <property type="match status" value="1"/>
</dbReference>
<feature type="region of interest" description="Disordered" evidence="1">
    <location>
        <begin position="136"/>
        <end position="166"/>
    </location>
</feature>
<accession>A0A6B1D798</accession>
<dbReference type="InterPro" id="IPR023631">
    <property type="entry name" value="Amidase_dom"/>
</dbReference>
<dbReference type="NCBIfam" id="NF006006">
    <property type="entry name" value="PRK08137.1"/>
    <property type="match status" value="1"/>
</dbReference>
<sequence length="508" mass="52489">MTTELGEVTIAQLQDDMAAGARSAAGTTEGYLAAIDTVDSALCSVIETNPDAPAIAEQMDRERAASQVRGPLHGIPILLKDNIDTDDRMQTTAGSLALLGSRPARDATVAAALREAGAVILGKANLSEWANYRSSKSTSGWSARGGQCRNPYDLSRNPGGSSSGSGAAVSANLAAAALGTETDGSIVNPSGACGIVGIKPTVGLSSRAGVIPISHTQDTVGPMARTVADAAAVLGAITMADGRDAATAAKGRKVHGDYRPFLDADGLRGARIGVARRGVSGYDDATDSVFEEAVRALRDAGAEVVDPANIPTVDGKRMGDSEMIVMQTEFKHGIAAYLSTRIVVNAALAQPRSLADLIEFNKAHAEQELVHFGQEQFERSQESGPLDGEAYLEALAEGRRLAAVEGLDAVLDLHALDALIAPTGGPAWPLDPEAGNAVHGGSSRFAAIAGYPLVTVPAGFVSQGSESGAGNDLPVGLTFMGRAWSEPALIRLAYAFEQITQVRRAPEL</sequence>
<name>A0A6B1D798_9CHLR</name>
<dbReference type="EC" id="3.5.1.4" evidence="3"/>
<dbReference type="SUPFAM" id="SSF75304">
    <property type="entry name" value="Amidase signature (AS) enzymes"/>
    <property type="match status" value="1"/>
</dbReference>
<evidence type="ECO:0000256" key="1">
    <source>
        <dbReference type="SAM" id="MobiDB-lite"/>
    </source>
</evidence>
<evidence type="ECO:0000313" key="3">
    <source>
        <dbReference type="EMBL" id="MYC95322.1"/>
    </source>
</evidence>
<evidence type="ECO:0000259" key="2">
    <source>
        <dbReference type="Pfam" id="PF01425"/>
    </source>
</evidence>
<dbReference type="PANTHER" id="PTHR42678:SF34">
    <property type="entry name" value="OS04G0183300 PROTEIN"/>
    <property type="match status" value="1"/>
</dbReference>
<comment type="caution">
    <text evidence="3">The sequence shown here is derived from an EMBL/GenBank/DDBJ whole genome shotgun (WGS) entry which is preliminary data.</text>
</comment>
<protein>
    <submittedName>
        <fullName evidence="3">Amidase</fullName>
        <ecNumber evidence="3">3.5.1.4</ecNumber>
    </submittedName>
</protein>
<dbReference type="GO" id="GO:0004040">
    <property type="term" value="F:amidase activity"/>
    <property type="evidence" value="ECO:0007669"/>
    <property type="project" value="UniProtKB-EC"/>
</dbReference>
<dbReference type="EMBL" id="VXMH01000051">
    <property type="protein sequence ID" value="MYC95322.1"/>
    <property type="molecule type" value="Genomic_DNA"/>
</dbReference>
<dbReference type="Gene3D" id="3.90.1300.10">
    <property type="entry name" value="Amidase signature (AS) domain"/>
    <property type="match status" value="1"/>
</dbReference>
<reference evidence="3" key="1">
    <citation type="submission" date="2019-09" db="EMBL/GenBank/DDBJ databases">
        <title>Characterisation of the sponge microbiome using genome-centric metagenomics.</title>
        <authorList>
            <person name="Engelberts J.P."/>
            <person name="Robbins S.J."/>
            <person name="De Goeij J.M."/>
            <person name="Aranda M."/>
            <person name="Bell S.C."/>
            <person name="Webster N.S."/>
        </authorList>
    </citation>
    <scope>NUCLEOTIDE SEQUENCE</scope>
    <source>
        <strain evidence="3">SB0661_bin_32</strain>
    </source>
</reference>
<dbReference type="AlphaFoldDB" id="A0A6B1D798"/>
<dbReference type="Pfam" id="PF01425">
    <property type="entry name" value="Amidase"/>
    <property type="match status" value="1"/>
</dbReference>
<organism evidence="3">
    <name type="scientific">Caldilineaceae bacterium SB0661_bin_32</name>
    <dbReference type="NCBI Taxonomy" id="2605255"/>
    <lineage>
        <taxon>Bacteria</taxon>
        <taxon>Bacillati</taxon>
        <taxon>Chloroflexota</taxon>
        <taxon>Caldilineae</taxon>
        <taxon>Caldilineales</taxon>
        <taxon>Caldilineaceae</taxon>
    </lineage>
</organism>
<dbReference type="InterPro" id="IPR036928">
    <property type="entry name" value="AS_sf"/>
</dbReference>
<feature type="domain" description="Amidase" evidence="2">
    <location>
        <begin position="28"/>
        <end position="489"/>
    </location>
</feature>
<gene>
    <name evidence="3" type="ORF">F4X14_10145</name>
</gene>
<proteinExistence type="predicted"/>
<keyword evidence="3" id="KW-0378">Hydrolase</keyword>